<dbReference type="AlphaFoldDB" id="A0A1C7M895"/>
<organism evidence="1 2">
    <name type="scientific">Grifola frondosa</name>
    <name type="common">Maitake</name>
    <name type="synonym">Polyporus frondosus</name>
    <dbReference type="NCBI Taxonomy" id="5627"/>
    <lineage>
        <taxon>Eukaryota</taxon>
        <taxon>Fungi</taxon>
        <taxon>Dikarya</taxon>
        <taxon>Basidiomycota</taxon>
        <taxon>Agaricomycotina</taxon>
        <taxon>Agaricomycetes</taxon>
        <taxon>Polyporales</taxon>
        <taxon>Grifolaceae</taxon>
        <taxon>Grifola</taxon>
    </lineage>
</organism>
<proteinExistence type="predicted"/>
<comment type="caution">
    <text evidence="1">The sequence shown here is derived from an EMBL/GenBank/DDBJ whole genome shotgun (WGS) entry which is preliminary data.</text>
</comment>
<reference evidence="1 2" key="1">
    <citation type="submission" date="2016-03" db="EMBL/GenBank/DDBJ databases">
        <title>Whole genome sequencing of Grifola frondosa 9006-11.</title>
        <authorList>
            <person name="Min B."/>
            <person name="Park H."/>
            <person name="Kim J.-G."/>
            <person name="Cho H."/>
            <person name="Oh Y.-L."/>
            <person name="Kong W.-S."/>
            <person name="Choi I.-G."/>
        </authorList>
    </citation>
    <scope>NUCLEOTIDE SEQUENCE [LARGE SCALE GENOMIC DNA]</scope>
    <source>
        <strain evidence="1 2">9006-11</strain>
    </source>
</reference>
<keyword evidence="2" id="KW-1185">Reference proteome</keyword>
<gene>
    <name evidence="1" type="ORF">A0H81_07333</name>
</gene>
<evidence type="ECO:0000313" key="2">
    <source>
        <dbReference type="Proteomes" id="UP000092993"/>
    </source>
</evidence>
<evidence type="ECO:0000313" key="1">
    <source>
        <dbReference type="EMBL" id="OBZ73130.1"/>
    </source>
</evidence>
<dbReference type="EMBL" id="LUGG01000007">
    <property type="protein sequence ID" value="OBZ73130.1"/>
    <property type="molecule type" value="Genomic_DNA"/>
</dbReference>
<sequence>MKGSSRSAISEDISLKELAEVLQCRAQEAASTDASKMSLELICDLDRILTSTLTMIRRMLNSRQRSTSLPPEILSTIFQFVPSGARVLDNDLAREQSNVNTMALVPLTQRSPYKKLDLSVQQEIKEKFMLVRKDCAAIKLMIEYHVLQRDAGHRVTQDVEMLFECVEYKFFEEAPTMAYPDICKSGWPTKYPPWVKSSQF</sequence>
<dbReference type="Proteomes" id="UP000092993">
    <property type="component" value="Unassembled WGS sequence"/>
</dbReference>
<protein>
    <submittedName>
        <fullName evidence="1">Uncharacterized protein</fullName>
    </submittedName>
</protein>
<accession>A0A1C7M895</accession>
<name>A0A1C7M895_GRIFR</name>